<dbReference type="EMBL" id="ACSJ01000009">
    <property type="protein sequence ID" value="EES90459.1"/>
    <property type="molecule type" value="Genomic_DNA"/>
</dbReference>
<dbReference type="GO" id="GO:0031956">
    <property type="term" value="F:medium-chain fatty acid-CoA ligase activity"/>
    <property type="evidence" value="ECO:0007669"/>
    <property type="project" value="TreeGrafter"/>
</dbReference>
<protein>
    <submittedName>
        <fullName evidence="5">Probable crotonobetaine/carnitine-CoA ligase</fullName>
        <ecNumber evidence="5">6.2.1.-</ecNumber>
    </submittedName>
</protein>
<reference evidence="5 6" key="1">
    <citation type="submission" date="2009-10" db="EMBL/GenBank/DDBJ databases">
        <authorList>
            <person name="Shrivastava S."/>
            <person name="Brinkac L.B."/>
            <person name="Brown J.L."/>
            <person name="Bruce D.B."/>
            <person name="Detter C."/>
            <person name="Green L.D."/>
            <person name="Munk C.A."/>
            <person name="Rogers Y.C."/>
            <person name="Tapia R."/>
            <person name="Saunders E.S."/>
            <person name="Sims D.R."/>
            <person name="Smith L.A."/>
            <person name="Smith T.J."/>
            <person name="Sutton G."/>
            <person name="Brettin T."/>
        </authorList>
    </citation>
    <scope>NUCLEOTIDE SEQUENCE [LARGE SCALE GENOMIC DNA]</scope>
    <source>
        <strain evidence="6">D str. 1873</strain>
    </source>
</reference>
<dbReference type="Gene3D" id="3.40.50.12780">
    <property type="entry name" value="N-terminal domain of ligase-like"/>
    <property type="match status" value="1"/>
</dbReference>
<gene>
    <name evidence="5" type="ORF">CLG_B0032</name>
</gene>
<proteinExistence type="inferred from homology"/>
<comment type="caution">
    <text evidence="5">The sequence shown here is derived from an EMBL/GenBank/DDBJ whole genome shotgun (WGS) entry which is preliminary data.</text>
</comment>
<comment type="similarity">
    <text evidence="1">Belongs to the ATP-dependent AMP-binding enzyme family.</text>
</comment>
<feature type="domain" description="AMP-binding enzyme C-terminal" evidence="4">
    <location>
        <begin position="437"/>
        <end position="512"/>
    </location>
</feature>
<dbReference type="PANTHER" id="PTHR43201:SF5">
    <property type="entry name" value="MEDIUM-CHAIN ACYL-COA LIGASE ACSF2, MITOCHONDRIAL"/>
    <property type="match status" value="1"/>
</dbReference>
<sequence length="519" mass="59424">MIDIVGNRTIRDIWNEAVKFYPDSRFIEFISVDDKVSCFTYKKFDKLVHKTANLFIKSGIDKGKLVAIDLHNSPEYLVCWLALAQIGAVAVPINEHYQYRETKYVVDKCKINFVIAENTLRNNSIDTYLQNKDTLKVDNIFLISGTSYDPNVINIEKEIESQPYELLENRYIDPQDTAVILFTSGTTENPKGAIYTNYNVVYGGIFHATQMGMRHGNKFLTSMPCYHMDFQQMSTMPVIYTGSTIIVIEHFSARRFWKQIVEHEANFTDTMSIMNRTMMLQPIQNWEKNHKIQQIYFSMGLSNEEKETFENRFNVQLLNSYGMTETVTAVTCAPTTGDKNWPSVGRPALSYKVKIIDCKNNEVPNGTMGEICIWGIPGKTIISGYYNDELNTKKLIDNEGWIHTGDRGYIDDKGWLFFVDRISNIIKRSGENVSPLEVECVITSHPSVADCAVIGIPDEIRDEAVKAFIQLGDNSDLTEEEIQQYCSNRLAKFKVPTVWEFVTEFPRTSTGKIKKNLLK</sequence>
<evidence type="ECO:0000259" key="3">
    <source>
        <dbReference type="Pfam" id="PF00501"/>
    </source>
</evidence>
<dbReference type="Proteomes" id="UP000006160">
    <property type="component" value="Unassembled WGS sequence"/>
</dbReference>
<dbReference type="InterPro" id="IPR025110">
    <property type="entry name" value="AMP-bd_C"/>
</dbReference>
<evidence type="ECO:0000259" key="4">
    <source>
        <dbReference type="Pfam" id="PF13193"/>
    </source>
</evidence>
<organism evidence="5 6">
    <name type="scientific">Clostridium botulinum D str. 1873</name>
    <dbReference type="NCBI Taxonomy" id="592027"/>
    <lineage>
        <taxon>Bacteria</taxon>
        <taxon>Bacillati</taxon>
        <taxon>Bacillota</taxon>
        <taxon>Clostridia</taxon>
        <taxon>Eubacteriales</taxon>
        <taxon>Clostridiaceae</taxon>
        <taxon>Clostridium</taxon>
    </lineage>
</organism>
<name>A0A9P2LKF2_CLOBO</name>
<dbReference type="RefSeq" id="WP_003377318.1">
    <property type="nucleotide sequence ID" value="NZ_ACSJ01000009.1"/>
</dbReference>
<dbReference type="SUPFAM" id="SSF56801">
    <property type="entry name" value="Acetyl-CoA synthetase-like"/>
    <property type="match status" value="1"/>
</dbReference>
<feature type="domain" description="AMP-dependent synthetase/ligase" evidence="3">
    <location>
        <begin position="17"/>
        <end position="386"/>
    </location>
</feature>
<dbReference type="Pfam" id="PF00501">
    <property type="entry name" value="AMP-binding"/>
    <property type="match status" value="1"/>
</dbReference>
<dbReference type="Gene3D" id="3.30.300.30">
    <property type="match status" value="1"/>
</dbReference>
<dbReference type="EC" id="6.2.1.-" evidence="5"/>
<dbReference type="InterPro" id="IPR000873">
    <property type="entry name" value="AMP-dep_synth/lig_dom"/>
</dbReference>
<dbReference type="GO" id="GO:0006631">
    <property type="term" value="P:fatty acid metabolic process"/>
    <property type="evidence" value="ECO:0007669"/>
    <property type="project" value="TreeGrafter"/>
</dbReference>
<evidence type="ECO:0000313" key="5">
    <source>
        <dbReference type="EMBL" id="EES90459.1"/>
    </source>
</evidence>
<evidence type="ECO:0000313" key="6">
    <source>
        <dbReference type="Proteomes" id="UP000006160"/>
    </source>
</evidence>
<dbReference type="PANTHER" id="PTHR43201">
    <property type="entry name" value="ACYL-COA SYNTHETASE"/>
    <property type="match status" value="1"/>
</dbReference>
<evidence type="ECO:0000256" key="2">
    <source>
        <dbReference type="ARBA" id="ARBA00022598"/>
    </source>
</evidence>
<dbReference type="InterPro" id="IPR042099">
    <property type="entry name" value="ANL_N_sf"/>
</dbReference>
<dbReference type="AlphaFoldDB" id="A0A9P2LKF2"/>
<evidence type="ECO:0000256" key="1">
    <source>
        <dbReference type="ARBA" id="ARBA00006432"/>
    </source>
</evidence>
<keyword evidence="2 5" id="KW-0436">Ligase</keyword>
<dbReference type="InterPro" id="IPR045851">
    <property type="entry name" value="AMP-bd_C_sf"/>
</dbReference>
<dbReference type="Pfam" id="PF13193">
    <property type="entry name" value="AMP-binding_C"/>
    <property type="match status" value="1"/>
</dbReference>
<dbReference type="FunFam" id="3.30.300.30:FF:000008">
    <property type="entry name" value="2,3-dihydroxybenzoate-AMP ligase"/>
    <property type="match status" value="1"/>
</dbReference>
<accession>A0A9P2LKF2</accession>